<dbReference type="GO" id="GO:0031428">
    <property type="term" value="C:box C/D methylation guide snoRNP complex"/>
    <property type="evidence" value="ECO:0007669"/>
    <property type="project" value="InterPro"/>
</dbReference>
<evidence type="ECO:0000259" key="9">
    <source>
        <dbReference type="PROSITE" id="PS51358"/>
    </source>
</evidence>
<dbReference type="PROSITE" id="PS51358">
    <property type="entry name" value="NOP"/>
    <property type="match status" value="1"/>
</dbReference>
<dbReference type="Pfam" id="PF01798">
    <property type="entry name" value="Nop"/>
    <property type="match status" value="1"/>
</dbReference>
<dbReference type="SMART" id="SM00931">
    <property type="entry name" value="NOSIC"/>
    <property type="match status" value="1"/>
</dbReference>
<protein>
    <recommendedName>
        <fullName evidence="3">Nucleolar protein 58</fullName>
    </recommendedName>
</protein>
<dbReference type="InterPro" id="IPR012974">
    <property type="entry name" value="NOP58/56_N"/>
</dbReference>
<sequence>MLILLETPAGFALFKVLKEGKLSKPKDLWKSFTTVEKANEFVKLLDFHKFRDTVEALANSTAIVEGKVSSDLDTFLRKWVKKGKVDVLGVADAKFAGSLKEKLGISCSTEESVKEVLRGIRGQVTSLISGMPDADFRAMNLGLAHSLSRYKLKFSPEKVDTMIIQSINLLDDLDKELNTCSMRAREWYGLHFPECSKLIPDNVAFARSVLTMRTRCNASSVDLSDILPEEVEEEVKRAAEISMGSDISGEDINNICALCEQVVNLSEYRAQLFDYLRNRMNAVAPNLTVMVGELVGARLIAHAGSLLNLAKCPASTVQILGAEKALFRALKNKSNTPKYGLIYHASLVGQSAPKHKGKISRVLAAKTALSIRCDALGEVEDNSVGIANRLKVESRLSQLEGRPVKLSGLGKSLAQAEKYEPKPVSLYNPATDSTVGILKKRKKTAKDQSKKIKHTEVAELESVTETIRKDESIELGRKHKKSKKEKKEKKSKITKVNIQEISTDIPTSSKKSKKSKKKQKEY</sequence>
<feature type="compositionally biased region" description="Basic residues" evidence="8">
    <location>
        <begin position="477"/>
        <end position="493"/>
    </location>
</feature>
<dbReference type="PANTHER" id="PTHR10894:SF1">
    <property type="entry name" value="NUCLEOLAR PROTEIN 58"/>
    <property type="match status" value="1"/>
</dbReference>
<dbReference type="FunFam" id="1.10.287.4070:FF:000001">
    <property type="entry name" value="Probable Nucleolar protein 58"/>
    <property type="match status" value="1"/>
</dbReference>
<feature type="region of interest" description="Disordered" evidence="8">
    <location>
        <begin position="468"/>
        <end position="522"/>
    </location>
</feature>
<proteinExistence type="inferred from homology"/>
<evidence type="ECO:0000256" key="2">
    <source>
        <dbReference type="ARBA" id="ARBA00009211"/>
    </source>
</evidence>
<comment type="subcellular location">
    <subcellularLocation>
        <location evidence="1">Nucleus</location>
        <location evidence="1">Nucleolus</location>
    </subcellularLocation>
</comment>
<dbReference type="PANTHER" id="PTHR10894">
    <property type="entry name" value="NUCLEOLAR PROTEIN 5 NUCLEOLAR PROTEIN NOP5 NOP58"/>
    <property type="match status" value="1"/>
</dbReference>
<evidence type="ECO:0000256" key="3">
    <source>
        <dbReference type="ARBA" id="ARBA00020379"/>
    </source>
</evidence>
<dbReference type="Gene3D" id="1.10.287.4070">
    <property type="match status" value="1"/>
</dbReference>
<dbReference type="Pfam" id="PF08156">
    <property type="entry name" value="NOP5NT"/>
    <property type="match status" value="1"/>
</dbReference>
<feature type="domain" description="Nop" evidence="9">
    <location>
        <begin position="283"/>
        <end position="401"/>
    </location>
</feature>
<dbReference type="AlphaFoldDB" id="A0AA38HH63"/>
<evidence type="ECO:0000313" key="10">
    <source>
        <dbReference type="EMBL" id="KAJ3615944.1"/>
    </source>
</evidence>
<evidence type="ECO:0000256" key="8">
    <source>
        <dbReference type="SAM" id="MobiDB-lite"/>
    </source>
</evidence>
<keyword evidence="4" id="KW-0690">Ribosome biogenesis</keyword>
<dbReference type="FunFam" id="1.10.246.90:FF:000003">
    <property type="entry name" value="Nucleolar protein 58"/>
    <property type="match status" value="1"/>
</dbReference>
<organism evidence="10 11">
    <name type="scientific">Zophobas morio</name>
    <dbReference type="NCBI Taxonomy" id="2755281"/>
    <lineage>
        <taxon>Eukaryota</taxon>
        <taxon>Metazoa</taxon>
        <taxon>Ecdysozoa</taxon>
        <taxon>Arthropoda</taxon>
        <taxon>Hexapoda</taxon>
        <taxon>Insecta</taxon>
        <taxon>Pterygota</taxon>
        <taxon>Neoptera</taxon>
        <taxon>Endopterygota</taxon>
        <taxon>Coleoptera</taxon>
        <taxon>Polyphaga</taxon>
        <taxon>Cucujiformia</taxon>
        <taxon>Tenebrionidae</taxon>
        <taxon>Zophobas</taxon>
    </lineage>
</organism>
<reference evidence="10" key="1">
    <citation type="journal article" date="2023" name="G3 (Bethesda)">
        <title>Whole genome assemblies of Zophobas morio and Tenebrio molitor.</title>
        <authorList>
            <person name="Kaur S."/>
            <person name="Stinson S.A."/>
            <person name="diCenzo G.C."/>
        </authorList>
    </citation>
    <scope>NUCLEOTIDE SEQUENCE</scope>
    <source>
        <strain evidence="10">QUZm001</strain>
    </source>
</reference>
<dbReference type="InterPro" id="IPR012976">
    <property type="entry name" value="NOSIC"/>
</dbReference>
<keyword evidence="5" id="KW-0539">Nucleus</keyword>
<dbReference type="SUPFAM" id="SSF89124">
    <property type="entry name" value="Nop domain"/>
    <property type="match status" value="1"/>
</dbReference>
<evidence type="ECO:0000256" key="5">
    <source>
        <dbReference type="ARBA" id="ARBA00023242"/>
    </source>
</evidence>
<dbReference type="Proteomes" id="UP001168821">
    <property type="component" value="Unassembled WGS sequence"/>
</dbReference>
<comment type="function">
    <text evidence="7">Required for pre-18S rRNA processing. May bind microtubules.</text>
</comment>
<gene>
    <name evidence="10" type="ORF">Zmor_012180</name>
</gene>
<feature type="compositionally biased region" description="Basic residues" evidence="8">
    <location>
        <begin position="510"/>
        <end position="522"/>
    </location>
</feature>
<evidence type="ECO:0000256" key="7">
    <source>
        <dbReference type="ARBA" id="ARBA00024837"/>
    </source>
</evidence>
<name>A0AA38HH63_9CUCU</name>
<dbReference type="GO" id="GO:0042254">
    <property type="term" value="P:ribosome biogenesis"/>
    <property type="evidence" value="ECO:0007669"/>
    <property type="project" value="UniProtKB-KW"/>
</dbReference>
<dbReference type="Gene3D" id="1.10.246.90">
    <property type="entry name" value="Nop domain"/>
    <property type="match status" value="1"/>
</dbReference>
<evidence type="ECO:0000256" key="1">
    <source>
        <dbReference type="ARBA" id="ARBA00004604"/>
    </source>
</evidence>
<dbReference type="GO" id="GO:0032040">
    <property type="term" value="C:small-subunit processome"/>
    <property type="evidence" value="ECO:0007669"/>
    <property type="project" value="InterPro"/>
</dbReference>
<feature type="compositionally biased region" description="Polar residues" evidence="8">
    <location>
        <begin position="494"/>
        <end position="507"/>
    </location>
</feature>
<comment type="caution">
    <text evidence="10">The sequence shown here is derived from an EMBL/GenBank/DDBJ whole genome shotgun (WGS) entry which is preliminary data.</text>
</comment>
<keyword evidence="11" id="KW-1185">Reference proteome</keyword>
<evidence type="ECO:0000256" key="4">
    <source>
        <dbReference type="ARBA" id="ARBA00022517"/>
    </source>
</evidence>
<evidence type="ECO:0000313" key="11">
    <source>
        <dbReference type="Proteomes" id="UP001168821"/>
    </source>
</evidence>
<comment type="similarity">
    <text evidence="2">Belongs to the NOP5/NOP56 family.</text>
</comment>
<dbReference type="InterPro" id="IPR036070">
    <property type="entry name" value="Nop_dom_sf"/>
</dbReference>
<accession>A0AA38HH63</accession>
<dbReference type="InterPro" id="IPR045056">
    <property type="entry name" value="Nop56/Nop58"/>
</dbReference>
<dbReference type="EMBL" id="JALNTZ010003812">
    <property type="protein sequence ID" value="KAJ3615944.1"/>
    <property type="molecule type" value="Genomic_DNA"/>
</dbReference>
<dbReference type="InterPro" id="IPR042239">
    <property type="entry name" value="Nop_C"/>
</dbReference>
<evidence type="ECO:0000256" key="6">
    <source>
        <dbReference type="ARBA" id="ARBA00023274"/>
    </source>
</evidence>
<dbReference type="GO" id="GO:0030515">
    <property type="term" value="F:snoRNA binding"/>
    <property type="evidence" value="ECO:0007669"/>
    <property type="project" value="InterPro"/>
</dbReference>
<keyword evidence="6" id="KW-0687">Ribonucleoprotein</keyword>
<dbReference type="InterPro" id="IPR002687">
    <property type="entry name" value="Nop_dom"/>
</dbReference>